<organism evidence="2 3">
    <name type="scientific">Xylaria bambusicola</name>
    <dbReference type="NCBI Taxonomy" id="326684"/>
    <lineage>
        <taxon>Eukaryota</taxon>
        <taxon>Fungi</taxon>
        <taxon>Dikarya</taxon>
        <taxon>Ascomycota</taxon>
        <taxon>Pezizomycotina</taxon>
        <taxon>Sordariomycetes</taxon>
        <taxon>Xylariomycetidae</taxon>
        <taxon>Xylariales</taxon>
        <taxon>Xylariaceae</taxon>
        <taxon>Xylaria</taxon>
    </lineage>
</organism>
<feature type="compositionally biased region" description="Basic residues" evidence="1">
    <location>
        <begin position="146"/>
        <end position="160"/>
    </location>
</feature>
<accession>A0AAN7UGA7</accession>
<feature type="region of interest" description="Disordered" evidence="1">
    <location>
        <begin position="94"/>
        <end position="176"/>
    </location>
</feature>
<dbReference type="EMBL" id="JAWHQM010000002">
    <property type="protein sequence ID" value="KAK5625051.1"/>
    <property type="molecule type" value="Genomic_DNA"/>
</dbReference>
<protein>
    <recommendedName>
        <fullName evidence="4">Myb-like domain-containing protein</fullName>
    </recommendedName>
</protein>
<proteinExistence type="predicted"/>
<name>A0AAN7UGA7_9PEZI</name>
<comment type="caution">
    <text evidence="2">The sequence shown here is derived from an EMBL/GenBank/DDBJ whole genome shotgun (WGS) entry which is preliminary data.</text>
</comment>
<dbReference type="AlphaFoldDB" id="A0AAN7UGA7"/>
<dbReference type="Proteomes" id="UP001305414">
    <property type="component" value="Unassembled WGS sequence"/>
</dbReference>
<sequence length="199" mass="21688">MSPFTIFSTNIPYQLSSELVSARHKRIQIPLNYDYDTMADRGMKKWSEEEKVIGQFITGGAKLNLSTLSFPGRTPKALENQWDKLRSASLAAVGAGKAKKSTANDSSPDVKNGLNTPGNRKRTAQAAGLTDNGDGSPVTPTPTPTKRGRKAAQPHGKHATHPQLPSLDEDKLNAKVKAREQGEPIFKYEEPIVSDYGMI</sequence>
<reference evidence="2 3" key="1">
    <citation type="submission" date="2023-10" db="EMBL/GenBank/DDBJ databases">
        <title>Draft genome sequence of Xylaria bambusicola isolate GMP-LS, the root and basal stem rot pathogen of sugarcane in Indonesia.</title>
        <authorList>
            <person name="Selvaraj P."/>
            <person name="Muralishankar V."/>
            <person name="Muruganantham S."/>
            <person name="Sp S."/>
            <person name="Haryani S."/>
            <person name="Lau K.J.X."/>
            <person name="Naqvi N.I."/>
        </authorList>
    </citation>
    <scope>NUCLEOTIDE SEQUENCE [LARGE SCALE GENOMIC DNA]</scope>
    <source>
        <strain evidence="2">GMP-LS</strain>
    </source>
</reference>
<evidence type="ECO:0000313" key="2">
    <source>
        <dbReference type="EMBL" id="KAK5625051.1"/>
    </source>
</evidence>
<evidence type="ECO:0000313" key="3">
    <source>
        <dbReference type="Proteomes" id="UP001305414"/>
    </source>
</evidence>
<evidence type="ECO:0008006" key="4">
    <source>
        <dbReference type="Google" id="ProtNLM"/>
    </source>
</evidence>
<evidence type="ECO:0000256" key="1">
    <source>
        <dbReference type="SAM" id="MobiDB-lite"/>
    </source>
</evidence>
<feature type="compositionally biased region" description="Polar residues" evidence="1">
    <location>
        <begin position="101"/>
        <end position="118"/>
    </location>
</feature>
<gene>
    <name evidence="2" type="ORF">RRF57_000767</name>
</gene>
<keyword evidence="3" id="KW-1185">Reference proteome</keyword>